<sequence>MLSFSAKLTLKLAATLCLVVLLLGSAYGLFGPHGGSEVSQAANAGHPNTVLSLLMHILGPIAAIPALIGMWSQRFPALGGLVLACPAIATLLLHRFVIG</sequence>
<dbReference type="Proteomes" id="UP000031843">
    <property type="component" value="Chromosome main"/>
</dbReference>
<organism evidence="2 3">
    <name type="scientific">Cupriavidus basilensis</name>
    <dbReference type="NCBI Taxonomy" id="68895"/>
    <lineage>
        <taxon>Bacteria</taxon>
        <taxon>Pseudomonadati</taxon>
        <taxon>Pseudomonadota</taxon>
        <taxon>Betaproteobacteria</taxon>
        <taxon>Burkholderiales</taxon>
        <taxon>Burkholderiaceae</taxon>
        <taxon>Cupriavidus</taxon>
    </lineage>
</organism>
<evidence type="ECO:0000256" key="1">
    <source>
        <dbReference type="SAM" id="Phobius"/>
    </source>
</evidence>
<proteinExistence type="predicted"/>
<reference evidence="2 3" key="1">
    <citation type="journal article" date="2015" name="Genome Announc.">
        <title>Complete Genome Sequence of Cupriavidus basilensis 4G11, Isolated from the Oak Ridge Field Research Center Site.</title>
        <authorList>
            <person name="Ray J."/>
            <person name="Waters R.J."/>
            <person name="Skerker J.M."/>
            <person name="Kuehl J.V."/>
            <person name="Price M.N."/>
            <person name="Huang J."/>
            <person name="Chakraborty R."/>
            <person name="Arkin A.P."/>
            <person name="Deutschbauer A."/>
        </authorList>
    </citation>
    <scope>NUCLEOTIDE SEQUENCE [LARGE SCALE GENOMIC DNA]</scope>
    <source>
        <strain evidence="2">4G11</strain>
    </source>
</reference>
<dbReference type="EMBL" id="CP010536">
    <property type="protein sequence ID" value="AJG19949.1"/>
    <property type="molecule type" value="Genomic_DNA"/>
</dbReference>
<feature type="transmembrane region" description="Helical" evidence="1">
    <location>
        <begin position="51"/>
        <end position="71"/>
    </location>
</feature>
<accession>A0A0C4YCT2</accession>
<evidence type="ECO:0000313" key="3">
    <source>
        <dbReference type="Proteomes" id="UP000031843"/>
    </source>
</evidence>
<evidence type="ECO:0000313" key="2">
    <source>
        <dbReference type="EMBL" id="AJG19949.1"/>
    </source>
</evidence>
<name>A0A0C4YCT2_9BURK</name>
<dbReference type="OrthoDB" id="8971034at2"/>
<gene>
    <name evidence="2" type="ORF">RR42_m2563</name>
</gene>
<keyword evidence="3" id="KW-1185">Reference proteome</keyword>
<keyword evidence="1" id="KW-0472">Membrane</keyword>
<dbReference type="KEGG" id="cbw:RR42_m2563"/>
<protein>
    <submittedName>
        <fullName evidence="2">Uncharacterized protein</fullName>
    </submittedName>
</protein>
<feature type="transmembrane region" description="Helical" evidence="1">
    <location>
        <begin position="78"/>
        <end position="98"/>
    </location>
</feature>
<dbReference type="AlphaFoldDB" id="A0A0C4YCT2"/>
<keyword evidence="1" id="KW-0812">Transmembrane</keyword>
<dbReference type="RefSeq" id="WP_043347255.1">
    <property type="nucleotide sequence ID" value="NZ_CP010536.1"/>
</dbReference>
<keyword evidence="1" id="KW-1133">Transmembrane helix</keyword>